<organism evidence="1 2">
    <name type="scientific">Pleurodeles waltl</name>
    <name type="common">Iberian ribbed newt</name>
    <dbReference type="NCBI Taxonomy" id="8319"/>
    <lineage>
        <taxon>Eukaryota</taxon>
        <taxon>Metazoa</taxon>
        <taxon>Chordata</taxon>
        <taxon>Craniata</taxon>
        <taxon>Vertebrata</taxon>
        <taxon>Euteleostomi</taxon>
        <taxon>Amphibia</taxon>
        <taxon>Batrachia</taxon>
        <taxon>Caudata</taxon>
        <taxon>Salamandroidea</taxon>
        <taxon>Salamandridae</taxon>
        <taxon>Pleurodelinae</taxon>
        <taxon>Pleurodeles</taxon>
    </lineage>
</organism>
<accession>A0AAV7SFE4</accession>
<protein>
    <submittedName>
        <fullName evidence="1">Uncharacterized protein</fullName>
    </submittedName>
</protein>
<comment type="caution">
    <text evidence="1">The sequence shown here is derived from an EMBL/GenBank/DDBJ whole genome shotgun (WGS) entry which is preliminary data.</text>
</comment>
<sequence length="106" mass="11788">MNMARGDSKQKKLTFERSRRAMVTDRSMAEGGDAAGVPEVAQPTDLGAVMAELRSGFWALDARFDTMLSRLDKMRDVMNKPDTRSQGVEDCISYLDSGANKVEKRL</sequence>
<name>A0AAV7SFE4_PLEWA</name>
<keyword evidence="2" id="KW-1185">Reference proteome</keyword>
<evidence type="ECO:0000313" key="1">
    <source>
        <dbReference type="EMBL" id="KAJ1162922.1"/>
    </source>
</evidence>
<dbReference type="AlphaFoldDB" id="A0AAV7SFE4"/>
<dbReference type="EMBL" id="JANPWB010000008">
    <property type="protein sequence ID" value="KAJ1162922.1"/>
    <property type="molecule type" value="Genomic_DNA"/>
</dbReference>
<proteinExistence type="predicted"/>
<evidence type="ECO:0000313" key="2">
    <source>
        <dbReference type="Proteomes" id="UP001066276"/>
    </source>
</evidence>
<dbReference type="Proteomes" id="UP001066276">
    <property type="component" value="Chromosome 4_2"/>
</dbReference>
<reference evidence="1" key="1">
    <citation type="journal article" date="2022" name="bioRxiv">
        <title>Sequencing and chromosome-scale assembly of the giantPleurodeles waltlgenome.</title>
        <authorList>
            <person name="Brown T."/>
            <person name="Elewa A."/>
            <person name="Iarovenko S."/>
            <person name="Subramanian E."/>
            <person name="Araus A.J."/>
            <person name="Petzold A."/>
            <person name="Susuki M."/>
            <person name="Suzuki K.-i.T."/>
            <person name="Hayashi T."/>
            <person name="Toyoda A."/>
            <person name="Oliveira C."/>
            <person name="Osipova E."/>
            <person name="Leigh N.D."/>
            <person name="Simon A."/>
            <person name="Yun M.H."/>
        </authorList>
    </citation>
    <scope>NUCLEOTIDE SEQUENCE</scope>
    <source>
        <strain evidence="1">20211129_DDA</strain>
        <tissue evidence="1">Liver</tissue>
    </source>
</reference>
<gene>
    <name evidence="1" type="ORF">NDU88_003386</name>
</gene>